<dbReference type="InterPro" id="IPR009057">
    <property type="entry name" value="Homeodomain-like_sf"/>
</dbReference>
<feature type="DNA-binding region" description="Homeobox" evidence="6">
    <location>
        <begin position="124"/>
        <end position="183"/>
    </location>
</feature>
<comment type="subcellular location">
    <subcellularLocation>
        <location evidence="1 6 7">Nucleus</location>
    </subcellularLocation>
</comment>
<dbReference type="GO" id="GO:0000978">
    <property type="term" value="F:RNA polymerase II cis-regulatory region sequence-specific DNA binding"/>
    <property type="evidence" value="ECO:0007669"/>
    <property type="project" value="TreeGrafter"/>
</dbReference>
<evidence type="ECO:0000256" key="6">
    <source>
        <dbReference type="PROSITE-ProRule" id="PRU00108"/>
    </source>
</evidence>
<name>A0AAY5LA02_ESOLU</name>
<evidence type="ECO:0000256" key="3">
    <source>
        <dbReference type="ARBA" id="ARBA00023125"/>
    </source>
</evidence>
<evidence type="ECO:0000256" key="2">
    <source>
        <dbReference type="ARBA" id="ARBA00022473"/>
    </source>
</evidence>
<evidence type="ECO:0000313" key="10">
    <source>
        <dbReference type="Proteomes" id="UP000265140"/>
    </source>
</evidence>
<evidence type="ECO:0000313" key="9">
    <source>
        <dbReference type="Ensembl" id="ENSELUP00000097320.1"/>
    </source>
</evidence>
<reference evidence="9" key="3">
    <citation type="submission" date="2025-09" db="UniProtKB">
        <authorList>
            <consortium name="Ensembl"/>
        </authorList>
    </citation>
    <scope>IDENTIFICATION</scope>
</reference>
<dbReference type="Pfam" id="PF00046">
    <property type="entry name" value="Homeodomain"/>
    <property type="match status" value="1"/>
</dbReference>
<sequence length="218" mass="24770">MDSNKVSNFSIDHILGSEVGSSYPSGSQTSQHFGHLPGIFGHGLSNGHNIKWNYDRPLTTSHVQQVPTTSHTFDYTGSYLGYGSFHSQHADWYFSASYHRVPIDERVSYPLCTKMDQGGNLRNRGRLRTVFTDSQTKELEQLFDITDYPGVEARAELARNASLTEEIVRVWFKNRRARRKKQKSGTKAHSPFTATSKTDWTAVYNNRIFQGNNSGFLR</sequence>
<dbReference type="PANTHER" id="PTHR45793:SF5">
    <property type="entry name" value="HOMEOTIC PROTEIN OCELLILESS"/>
    <property type="match status" value="1"/>
</dbReference>
<keyword evidence="2" id="KW-0217">Developmental protein</keyword>
<dbReference type="GO" id="GO:0000981">
    <property type="term" value="F:DNA-binding transcription factor activity, RNA polymerase II-specific"/>
    <property type="evidence" value="ECO:0007669"/>
    <property type="project" value="InterPro"/>
</dbReference>
<evidence type="ECO:0000256" key="5">
    <source>
        <dbReference type="ARBA" id="ARBA00023242"/>
    </source>
</evidence>
<dbReference type="GeneTree" id="ENSGT01000000214804"/>
<dbReference type="SMART" id="SM00389">
    <property type="entry name" value="HOX"/>
    <property type="match status" value="1"/>
</dbReference>
<keyword evidence="3 6" id="KW-0238">DNA-binding</keyword>
<dbReference type="InterPro" id="IPR017970">
    <property type="entry name" value="Homeobox_CS"/>
</dbReference>
<protein>
    <recommendedName>
        <fullName evidence="8">Homeobox domain-containing protein</fullName>
    </recommendedName>
</protein>
<dbReference type="PROSITE" id="PS50071">
    <property type="entry name" value="HOMEOBOX_2"/>
    <property type="match status" value="1"/>
</dbReference>
<evidence type="ECO:0000259" key="8">
    <source>
        <dbReference type="PROSITE" id="PS50071"/>
    </source>
</evidence>
<dbReference type="GO" id="GO:0005634">
    <property type="term" value="C:nucleus"/>
    <property type="evidence" value="ECO:0007669"/>
    <property type="project" value="UniProtKB-SubCell"/>
</dbReference>
<keyword evidence="4 6" id="KW-0371">Homeobox</keyword>
<feature type="domain" description="Homeobox" evidence="8">
    <location>
        <begin position="122"/>
        <end position="182"/>
    </location>
</feature>
<evidence type="ECO:0000256" key="7">
    <source>
        <dbReference type="RuleBase" id="RU000682"/>
    </source>
</evidence>
<reference evidence="9" key="2">
    <citation type="submission" date="2025-08" db="UniProtKB">
        <authorList>
            <consortium name="Ensembl"/>
        </authorList>
    </citation>
    <scope>IDENTIFICATION</scope>
</reference>
<organism evidence="9 10">
    <name type="scientific">Esox lucius</name>
    <name type="common">Northern pike</name>
    <dbReference type="NCBI Taxonomy" id="8010"/>
    <lineage>
        <taxon>Eukaryota</taxon>
        <taxon>Metazoa</taxon>
        <taxon>Chordata</taxon>
        <taxon>Craniata</taxon>
        <taxon>Vertebrata</taxon>
        <taxon>Euteleostomi</taxon>
        <taxon>Actinopterygii</taxon>
        <taxon>Neopterygii</taxon>
        <taxon>Teleostei</taxon>
        <taxon>Protacanthopterygii</taxon>
        <taxon>Esociformes</taxon>
        <taxon>Esocidae</taxon>
        <taxon>Esox</taxon>
    </lineage>
</organism>
<dbReference type="Gene3D" id="1.10.10.60">
    <property type="entry name" value="Homeodomain-like"/>
    <property type="match status" value="1"/>
</dbReference>
<dbReference type="PANTHER" id="PTHR45793">
    <property type="entry name" value="HOMEOBOX PROTEIN"/>
    <property type="match status" value="1"/>
</dbReference>
<dbReference type="AlphaFoldDB" id="A0AAY5LA02"/>
<proteinExistence type="predicted"/>
<keyword evidence="10" id="KW-1185">Reference proteome</keyword>
<evidence type="ECO:0000256" key="1">
    <source>
        <dbReference type="ARBA" id="ARBA00004123"/>
    </source>
</evidence>
<dbReference type="Ensembl" id="ENSELUT00000109351.1">
    <property type="protein sequence ID" value="ENSELUP00000097320.1"/>
    <property type="gene ID" value="ENSELUG00000044575.1"/>
</dbReference>
<dbReference type="CDD" id="cd00086">
    <property type="entry name" value="homeodomain"/>
    <property type="match status" value="1"/>
</dbReference>
<dbReference type="SUPFAM" id="SSF46689">
    <property type="entry name" value="Homeodomain-like"/>
    <property type="match status" value="1"/>
</dbReference>
<evidence type="ECO:0000256" key="4">
    <source>
        <dbReference type="ARBA" id="ARBA00023155"/>
    </source>
</evidence>
<keyword evidence="5 6" id="KW-0539">Nucleus</keyword>
<dbReference type="InterPro" id="IPR001356">
    <property type="entry name" value="HD"/>
</dbReference>
<dbReference type="PROSITE" id="PS00027">
    <property type="entry name" value="HOMEOBOX_1"/>
    <property type="match status" value="1"/>
</dbReference>
<dbReference type="Proteomes" id="UP000265140">
    <property type="component" value="Chromosome 1"/>
</dbReference>
<accession>A0AAY5LA02</accession>
<reference evidence="9 10" key="1">
    <citation type="submission" date="2020-02" db="EMBL/GenBank/DDBJ databases">
        <title>Esox lucius (northern pike) genome, fEsoLuc1, primary haplotype.</title>
        <authorList>
            <person name="Myers G."/>
            <person name="Karagic N."/>
            <person name="Meyer A."/>
            <person name="Pippel M."/>
            <person name="Reichard M."/>
            <person name="Winkler S."/>
            <person name="Tracey A."/>
            <person name="Sims Y."/>
            <person name="Howe K."/>
            <person name="Rhie A."/>
            <person name="Formenti G."/>
            <person name="Durbin R."/>
            <person name="Fedrigo O."/>
            <person name="Jarvis E.D."/>
        </authorList>
    </citation>
    <scope>NUCLEOTIDE SEQUENCE [LARGE SCALE GENOMIC DNA]</scope>
</reference>